<accession>A0A2A3ZD67</accession>
<dbReference type="EMBL" id="NRGO01000015">
    <property type="protein sequence ID" value="PCC49437.1"/>
    <property type="molecule type" value="Genomic_DNA"/>
</dbReference>
<proteinExistence type="predicted"/>
<protein>
    <submittedName>
        <fullName evidence="1">Uncharacterized protein</fullName>
    </submittedName>
</protein>
<sequence>MRGALRLGEWISRDDIAIADLQLHIITALIQADNAAHQSHRVANESTAAVTRFLRTTQPLSLVPADDGIAKLVDKVVA</sequence>
<evidence type="ECO:0000313" key="2">
    <source>
        <dbReference type="Proteomes" id="UP000217720"/>
    </source>
</evidence>
<evidence type="ECO:0000313" key="1">
    <source>
        <dbReference type="EMBL" id="PCC49437.1"/>
    </source>
</evidence>
<gene>
    <name evidence="1" type="ORF">CIK62_13660</name>
</gene>
<dbReference type="AlphaFoldDB" id="A0A2A3ZD67"/>
<reference evidence="1 2" key="1">
    <citation type="journal article" date="2017" name="Elife">
        <title>Extensive horizontal gene transfer in cheese-associated bacteria.</title>
        <authorList>
            <person name="Bonham K.S."/>
            <person name="Wolfe B.E."/>
            <person name="Dutton R.J."/>
        </authorList>
    </citation>
    <scope>NUCLEOTIDE SEQUENCE [LARGE SCALE GENOMIC DNA]</scope>
    <source>
        <strain evidence="1 2">900_6</strain>
    </source>
</reference>
<name>A0A2A3ZD67_BREAU</name>
<comment type="caution">
    <text evidence="1">The sequence shown here is derived from an EMBL/GenBank/DDBJ whole genome shotgun (WGS) entry which is preliminary data.</text>
</comment>
<dbReference type="Proteomes" id="UP000217720">
    <property type="component" value="Unassembled WGS sequence"/>
</dbReference>
<organism evidence="1 2">
    <name type="scientific">Brevibacterium aurantiacum</name>
    <dbReference type="NCBI Taxonomy" id="273384"/>
    <lineage>
        <taxon>Bacteria</taxon>
        <taxon>Bacillati</taxon>
        <taxon>Actinomycetota</taxon>
        <taxon>Actinomycetes</taxon>
        <taxon>Micrococcales</taxon>
        <taxon>Brevibacteriaceae</taxon>
        <taxon>Brevibacterium</taxon>
    </lineage>
</organism>